<evidence type="ECO:0000313" key="1">
    <source>
        <dbReference type="EMBL" id="STT46276.1"/>
    </source>
</evidence>
<gene>
    <name evidence="1" type="ORF">NCTC9637_01148</name>
</gene>
<name>A0A377VU90_KLEPN</name>
<accession>A0A377VU90</accession>
<dbReference type="AntiFam" id="ANF00167">
    <property type="entry name" value="Shadow ORF (opposite uxaA)"/>
</dbReference>
<sequence>MVVPKLRAAIGVAEEMYPIDILSAIRLFQETVLHLSGHRVDAADGRQDPQLIAHADVTVGATINLHFAIRRLWRLGNQSG</sequence>
<dbReference type="AlphaFoldDB" id="A0A377VU90"/>
<reference evidence="1 2" key="1">
    <citation type="submission" date="2018-06" db="EMBL/GenBank/DDBJ databases">
        <authorList>
            <consortium name="Pathogen Informatics"/>
            <person name="Doyle S."/>
        </authorList>
    </citation>
    <scope>NUCLEOTIDE SEQUENCE [LARGE SCALE GENOMIC DNA]</scope>
    <source>
        <strain evidence="1 2">NCTC9637</strain>
    </source>
</reference>
<dbReference type="Proteomes" id="UP000255099">
    <property type="component" value="Unassembled WGS sequence"/>
</dbReference>
<proteinExistence type="predicted"/>
<organism evidence="1 2">
    <name type="scientific">Klebsiella pneumoniae</name>
    <dbReference type="NCBI Taxonomy" id="573"/>
    <lineage>
        <taxon>Bacteria</taxon>
        <taxon>Pseudomonadati</taxon>
        <taxon>Pseudomonadota</taxon>
        <taxon>Gammaproteobacteria</taxon>
        <taxon>Enterobacterales</taxon>
        <taxon>Enterobacteriaceae</taxon>
        <taxon>Klebsiella/Raoultella group</taxon>
        <taxon>Klebsiella</taxon>
        <taxon>Klebsiella pneumoniae complex</taxon>
    </lineage>
</organism>
<evidence type="ECO:0000313" key="2">
    <source>
        <dbReference type="Proteomes" id="UP000255099"/>
    </source>
</evidence>
<protein>
    <submittedName>
        <fullName evidence="1">Uncharacterized protein</fullName>
    </submittedName>
</protein>
<dbReference type="EMBL" id="UGLB01000003">
    <property type="protein sequence ID" value="STT46276.1"/>
    <property type="molecule type" value="Genomic_DNA"/>
</dbReference>